<protein>
    <recommendedName>
        <fullName evidence="2">Hepatitis TT virus Orf2/Gyrovirus Vp2 N-terminal domain-containing protein</fullName>
    </recommendedName>
</protein>
<dbReference type="OrthoDB" id="27758at10239"/>
<sequence>MSWRPPAYNLAQREEHWYKAILESHSTFCGCSDVVRHFCVLASRLATNPSVIPALPAPPEQQPRPGGDTEGAPGDPGDAGAGRYAEEDLEELFAAAAKDDMRRVQKTPNGNPVRGSHRKPRRRRLLFTQSTPKRAREQPVRRRDSPRRGDPKTATTQAAQPAATAAASPQRGTQTSPGRRPPTPERSPLGPPPIIIQGDPIPDLLFPSTGKKRKFSKFDWETEAEIGRWLRRPMRFYPSDPPHYPWLPPKRDIPKICKVNFKINFTE</sequence>
<dbReference type="KEGG" id="vg:9086588"/>
<feature type="compositionally biased region" description="Low complexity" evidence="1">
    <location>
        <begin position="153"/>
        <end position="167"/>
    </location>
</feature>
<feature type="compositionally biased region" description="Basic residues" evidence="1">
    <location>
        <begin position="115"/>
        <end position="125"/>
    </location>
</feature>
<feature type="domain" description="Hepatitis TT virus Orf2/Gyrovirus Vp2 N-terminal" evidence="2">
    <location>
        <begin position="12"/>
        <end position="46"/>
    </location>
</feature>
<organism evidence="3 4">
    <name type="scientific">Torque teno virus 28</name>
    <dbReference type="NCBI Taxonomy" id="687367"/>
    <lineage>
        <taxon>Viruses</taxon>
        <taxon>Monodnaviria</taxon>
        <taxon>Shotokuvirae</taxon>
        <taxon>Commensaviricota</taxon>
        <taxon>Cardeaviricetes</taxon>
        <taxon>Sanitavirales</taxon>
        <taxon>Anelloviridae</taxon>
        <taxon>Alphatorquevirus</taxon>
        <taxon>Alphatorquevirus homin29</taxon>
    </lineage>
</organism>
<dbReference type="Proteomes" id="UP000160062">
    <property type="component" value="Segment"/>
</dbReference>
<feature type="region of interest" description="Disordered" evidence="1">
    <location>
        <begin position="50"/>
        <end position="208"/>
    </location>
</feature>
<dbReference type="InterPro" id="IPR004118">
    <property type="entry name" value="HEV_TT_vir_Orf2/Gyrovir_Vp2_N"/>
</dbReference>
<dbReference type="RefSeq" id="YP_003587838.1">
    <property type="nucleotide sequence ID" value="NC_014073.1"/>
</dbReference>
<name>Q8V7I3_9VIRU</name>
<feature type="compositionally biased region" description="Basic and acidic residues" evidence="1">
    <location>
        <begin position="134"/>
        <end position="151"/>
    </location>
</feature>
<dbReference type="EMBL" id="AB064598">
    <property type="protein sequence ID" value="BAB79319.1"/>
    <property type="molecule type" value="Genomic_DNA"/>
</dbReference>
<dbReference type="GeneID" id="9086588"/>
<feature type="compositionally biased region" description="Low complexity" evidence="1">
    <location>
        <begin position="195"/>
        <end position="205"/>
    </location>
</feature>
<accession>Q8V7I3</accession>
<feature type="compositionally biased region" description="Pro residues" evidence="1">
    <location>
        <begin position="179"/>
        <end position="194"/>
    </location>
</feature>
<reference evidence="3 4" key="1">
    <citation type="journal article" date="2002" name="Arch. Virol.">
        <title>Analysis of the entire genomes of thirteen TT virus variants classifiable into the fourth and fifth genetic groups, isolated from viremic infants.</title>
        <authorList>
            <person name="Peng Y.H."/>
            <person name="Nishizawa T."/>
            <person name="Takahashi M."/>
            <person name="Ishikawa T."/>
            <person name="Yoshikawa A."/>
            <person name="Okamoto H."/>
        </authorList>
    </citation>
    <scope>NUCLEOTIDE SEQUENCE [LARGE SCALE GENOMIC DNA]</scope>
    <source>
        <strain evidence="3">CT43F</strain>
    </source>
</reference>
<evidence type="ECO:0000313" key="4">
    <source>
        <dbReference type="Proteomes" id="UP000160062"/>
    </source>
</evidence>
<evidence type="ECO:0000259" key="2">
    <source>
        <dbReference type="Pfam" id="PF02957"/>
    </source>
</evidence>
<dbReference type="Pfam" id="PF02957">
    <property type="entry name" value="TT_ORF2-like"/>
    <property type="match status" value="1"/>
</dbReference>
<feature type="compositionally biased region" description="Low complexity" evidence="1">
    <location>
        <begin position="70"/>
        <end position="82"/>
    </location>
</feature>
<evidence type="ECO:0000256" key="1">
    <source>
        <dbReference type="SAM" id="MobiDB-lite"/>
    </source>
</evidence>
<evidence type="ECO:0000313" key="3">
    <source>
        <dbReference type="EMBL" id="BAB79319.1"/>
    </source>
</evidence>
<proteinExistence type="predicted"/>